<dbReference type="Gene3D" id="3.30.497.10">
    <property type="entry name" value="Antithrombin, subunit I, domain 2"/>
    <property type="match status" value="1"/>
</dbReference>
<dbReference type="PROSITE" id="PS00284">
    <property type="entry name" value="SERPIN"/>
    <property type="match status" value="1"/>
</dbReference>
<keyword evidence="10" id="KW-1185">Reference proteome</keyword>
<dbReference type="InterPro" id="IPR036186">
    <property type="entry name" value="Serpin_sf"/>
</dbReference>
<protein>
    <submittedName>
        <fullName evidence="9">Uncharacterized protein</fullName>
    </submittedName>
</protein>
<dbReference type="Gene3D" id="2.30.39.10">
    <property type="entry name" value="Alpha-1-antitrypsin, domain 1"/>
    <property type="match status" value="1"/>
</dbReference>
<dbReference type="CDD" id="cd00172">
    <property type="entry name" value="serpin"/>
    <property type="match status" value="1"/>
</dbReference>
<evidence type="ECO:0000256" key="8">
    <source>
        <dbReference type="RuleBase" id="RU000411"/>
    </source>
</evidence>
<dbReference type="PANTHER" id="PTHR11461">
    <property type="entry name" value="SERINE PROTEASE INHIBITOR, SERPIN"/>
    <property type="match status" value="1"/>
</dbReference>
<evidence type="ECO:0000256" key="5">
    <source>
        <dbReference type="ARBA" id="ARBA00022729"/>
    </source>
</evidence>
<keyword evidence="3" id="KW-0964">Secreted</keyword>
<comment type="caution">
    <text evidence="9">The sequence shown here is derived from an EMBL/GenBank/DDBJ whole genome shotgun (WGS) entry which is preliminary data.</text>
</comment>
<evidence type="ECO:0000256" key="4">
    <source>
        <dbReference type="ARBA" id="ARBA00022690"/>
    </source>
</evidence>
<dbReference type="OrthoDB" id="671595at2759"/>
<reference evidence="9" key="1">
    <citation type="submission" date="2022-03" db="EMBL/GenBank/DDBJ databases">
        <authorList>
            <person name="Martin C."/>
        </authorList>
    </citation>
    <scope>NUCLEOTIDE SEQUENCE</scope>
</reference>
<keyword evidence="6" id="KW-0722">Serine protease inhibitor</keyword>
<dbReference type="InterPro" id="IPR023796">
    <property type="entry name" value="Serpin_dom"/>
</dbReference>
<evidence type="ECO:0000256" key="6">
    <source>
        <dbReference type="ARBA" id="ARBA00022900"/>
    </source>
</evidence>
<dbReference type="GO" id="GO:0004867">
    <property type="term" value="F:serine-type endopeptidase inhibitor activity"/>
    <property type="evidence" value="ECO:0007669"/>
    <property type="project" value="UniProtKB-KW"/>
</dbReference>
<proteinExistence type="inferred from homology"/>
<gene>
    <name evidence="9" type="ORF">OFUS_LOCUS4003</name>
</gene>
<dbReference type="SMART" id="SM00093">
    <property type="entry name" value="SERPIN"/>
    <property type="match status" value="1"/>
</dbReference>
<evidence type="ECO:0000256" key="3">
    <source>
        <dbReference type="ARBA" id="ARBA00022525"/>
    </source>
</evidence>
<dbReference type="SUPFAM" id="SSF56574">
    <property type="entry name" value="Serpins"/>
    <property type="match status" value="1"/>
</dbReference>
<dbReference type="InterPro" id="IPR000215">
    <property type="entry name" value="Serpin_fam"/>
</dbReference>
<dbReference type="AlphaFoldDB" id="A0A8J1TG48"/>
<evidence type="ECO:0000313" key="9">
    <source>
        <dbReference type="EMBL" id="CAH1776873.1"/>
    </source>
</evidence>
<sequence>MFEERKIGLAVVLVFVTVISLGEAGTRDTIKCAKQCEAIDDLTSAINNFAIDIYKKINKQEEVDSNVFFSPVSVATALAMLLLGAGGDTKRQMENVLHVEDIQRNAKLHTMYTCLNENLYGKTKGTELRSANKLYPDKTLAVREKFIKAIETYYKGSIEKLDFKQSAQATDIINKWVADQTNQLIKEVLQPGDISAMTVFALINAIYFKGDWVTQFNPCDTNVQSFYVQDDETVKVDMMYQESPFRYYHNIRLKAQFLDLPYVGDRLSMVIILPDEKNGLKDLVKDITADNLYDSLLTLKAPHTGRNVYVTLPKMKFKWKNELSSILEDMGMKKLFSSAVDLNGFSNDSRLDVSKVIHEAFVDVNEEGTEAAAVTVIAGGRSGYSPPPVKVNCNHPFMFLIYDKTCGVILFIGKVMNPQSSNATAPKQKVVEVVSDKLVETTLQNCRDRCRDDCYAKLLGERTRKNPVTDKCVECRGFRTECRKASRSSMADPYAKLFREDFTFLRDCKNGCKCKKIWKKRTRNGKSDPCDV</sequence>
<dbReference type="Pfam" id="PF00079">
    <property type="entry name" value="Serpin"/>
    <property type="match status" value="1"/>
</dbReference>
<dbReference type="InterPro" id="IPR042178">
    <property type="entry name" value="Serpin_sf_1"/>
</dbReference>
<evidence type="ECO:0000256" key="2">
    <source>
        <dbReference type="ARBA" id="ARBA00009500"/>
    </source>
</evidence>
<evidence type="ECO:0000256" key="1">
    <source>
        <dbReference type="ARBA" id="ARBA00004613"/>
    </source>
</evidence>
<evidence type="ECO:0000313" key="10">
    <source>
        <dbReference type="Proteomes" id="UP000749559"/>
    </source>
</evidence>
<comment type="similarity">
    <text evidence="2 8">Belongs to the serpin family.</text>
</comment>
<keyword evidence="7" id="KW-0325">Glycoprotein</keyword>
<dbReference type="EMBL" id="CAIIXF020000002">
    <property type="protein sequence ID" value="CAH1776873.1"/>
    <property type="molecule type" value="Genomic_DNA"/>
</dbReference>
<evidence type="ECO:0000256" key="7">
    <source>
        <dbReference type="ARBA" id="ARBA00023180"/>
    </source>
</evidence>
<keyword evidence="5" id="KW-0732">Signal</keyword>
<comment type="subcellular location">
    <subcellularLocation>
        <location evidence="1">Secreted</location>
    </subcellularLocation>
</comment>
<organism evidence="9 10">
    <name type="scientific">Owenia fusiformis</name>
    <name type="common">Polychaete worm</name>
    <dbReference type="NCBI Taxonomy" id="6347"/>
    <lineage>
        <taxon>Eukaryota</taxon>
        <taxon>Metazoa</taxon>
        <taxon>Spiralia</taxon>
        <taxon>Lophotrochozoa</taxon>
        <taxon>Annelida</taxon>
        <taxon>Polychaeta</taxon>
        <taxon>Sedentaria</taxon>
        <taxon>Canalipalpata</taxon>
        <taxon>Sabellida</taxon>
        <taxon>Oweniida</taxon>
        <taxon>Oweniidae</taxon>
        <taxon>Owenia</taxon>
    </lineage>
</organism>
<accession>A0A8J1TG48</accession>
<dbReference type="FunFam" id="2.30.39.10:FF:000030">
    <property type="entry name" value="Serpin 2"/>
    <property type="match status" value="1"/>
</dbReference>
<dbReference type="PANTHER" id="PTHR11461:SF211">
    <property type="entry name" value="GH10112P-RELATED"/>
    <property type="match status" value="1"/>
</dbReference>
<dbReference type="InterPro" id="IPR042185">
    <property type="entry name" value="Serpin_sf_2"/>
</dbReference>
<name>A0A8J1TG48_OWEFU</name>
<dbReference type="InterPro" id="IPR023795">
    <property type="entry name" value="Serpin_CS"/>
</dbReference>
<dbReference type="GO" id="GO:0005615">
    <property type="term" value="C:extracellular space"/>
    <property type="evidence" value="ECO:0007669"/>
    <property type="project" value="InterPro"/>
</dbReference>
<keyword evidence="4" id="KW-0646">Protease inhibitor</keyword>
<dbReference type="Proteomes" id="UP000749559">
    <property type="component" value="Unassembled WGS sequence"/>
</dbReference>